<reference evidence="3" key="1">
    <citation type="submission" date="2017-06" db="EMBL/GenBank/DDBJ databases">
        <authorList>
            <person name="Varghese N."/>
            <person name="Submissions S."/>
        </authorList>
    </citation>
    <scope>NUCLEOTIDE SEQUENCE [LARGE SCALE GENOMIC DNA]</scope>
    <source>
        <strain evidence="3">ANC 5114</strain>
    </source>
</reference>
<dbReference type="InterPro" id="IPR008523">
    <property type="entry name" value="DUF805"/>
</dbReference>
<evidence type="ECO:0000313" key="2">
    <source>
        <dbReference type="EMBL" id="SNQ29730.1"/>
    </source>
</evidence>
<organism evidence="2 3">
    <name type="scientific">Acinetobacter apis</name>
    <dbReference type="NCBI Taxonomy" id="1229165"/>
    <lineage>
        <taxon>Bacteria</taxon>
        <taxon>Pseudomonadati</taxon>
        <taxon>Pseudomonadota</taxon>
        <taxon>Gammaproteobacteria</taxon>
        <taxon>Moraxellales</taxon>
        <taxon>Moraxellaceae</taxon>
        <taxon>Acinetobacter</taxon>
    </lineage>
</organism>
<name>A0A217EHR7_9GAMM</name>
<gene>
    <name evidence="2" type="ORF">SAMN05444584_1695</name>
</gene>
<keyword evidence="3" id="KW-1185">Reference proteome</keyword>
<dbReference type="OrthoDB" id="9812349at2"/>
<accession>A0A217EHR7</accession>
<dbReference type="PANTHER" id="PTHR34980">
    <property type="entry name" value="INNER MEMBRANE PROTEIN-RELATED-RELATED"/>
    <property type="match status" value="1"/>
</dbReference>
<feature type="transmembrane region" description="Helical" evidence="1">
    <location>
        <begin position="58"/>
        <end position="81"/>
    </location>
</feature>
<protein>
    <submittedName>
        <fullName evidence="2">Uncharacterized membrane protein YhaH, DUF805 family</fullName>
    </submittedName>
</protein>
<dbReference type="EMBL" id="FZLN01000003">
    <property type="protein sequence ID" value="SNQ29730.1"/>
    <property type="molecule type" value="Genomic_DNA"/>
</dbReference>
<evidence type="ECO:0000313" key="3">
    <source>
        <dbReference type="Proteomes" id="UP000243463"/>
    </source>
</evidence>
<feature type="transmembrane region" description="Helical" evidence="1">
    <location>
        <begin position="93"/>
        <end position="116"/>
    </location>
</feature>
<dbReference type="GO" id="GO:0005886">
    <property type="term" value="C:plasma membrane"/>
    <property type="evidence" value="ECO:0007669"/>
    <property type="project" value="TreeGrafter"/>
</dbReference>
<dbReference type="PANTHER" id="PTHR34980:SF3">
    <property type="entry name" value="BLR8105 PROTEIN"/>
    <property type="match status" value="1"/>
</dbReference>
<feature type="transmembrane region" description="Helical" evidence="1">
    <location>
        <begin position="25"/>
        <end position="46"/>
    </location>
</feature>
<dbReference type="Pfam" id="PF05656">
    <property type="entry name" value="DUF805"/>
    <property type="match status" value="1"/>
</dbReference>
<keyword evidence="1" id="KW-1133">Transmembrane helix</keyword>
<keyword evidence="1" id="KW-0472">Membrane</keyword>
<feature type="transmembrane region" description="Helical" evidence="1">
    <location>
        <begin position="136"/>
        <end position="156"/>
    </location>
</feature>
<dbReference type="Proteomes" id="UP000243463">
    <property type="component" value="Unassembled WGS sequence"/>
</dbReference>
<proteinExistence type="predicted"/>
<dbReference type="AlphaFoldDB" id="A0A217EHR7"/>
<sequence length="159" mass="18799">MMNIFNQFRIQHQGIMSTQGRIGRFTYCAWTFVILLLVSIFWIGILKCMEHGLIQREYLVNMQLTLMVITLIFVQGFQMIISIKRLHDRNLSGWYWLFNFVPFANLWLFINLTFLPGISNENKYGPQRATTNFETIMAWLSIIIYSSIILFAVIMLSKR</sequence>
<keyword evidence="1" id="KW-0812">Transmembrane</keyword>
<evidence type="ECO:0000256" key="1">
    <source>
        <dbReference type="SAM" id="Phobius"/>
    </source>
</evidence>